<feature type="binding site" evidence="8">
    <location>
        <begin position="216"/>
        <end position="222"/>
    </location>
    <ligand>
        <name>ATP</name>
        <dbReference type="ChEBI" id="CHEBI:30616"/>
    </ligand>
</feature>
<evidence type="ECO:0000259" key="9">
    <source>
        <dbReference type="SMART" id="SM00359"/>
    </source>
</evidence>
<dbReference type="InterPro" id="IPR041739">
    <property type="entry name" value="G5K_ProB"/>
</dbReference>
<evidence type="ECO:0000313" key="10">
    <source>
        <dbReference type="EMBL" id="CDG39237.1"/>
    </source>
</evidence>
<dbReference type="InterPro" id="IPR011529">
    <property type="entry name" value="Glu_5kinase"/>
</dbReference>
<feature type="binding site" evidence="8">
    <location>
        <position position="154"/>
    </location>
    <ligand>
        <name>substrate</name>
    </ligand>
</feature>
<dbReference type="AlphaFoldDB" id="A0A060QK54"/>
<evidence type="ECO:0000256" key="8">
    <source>
        <dbReference type="HAMAP-Rule" id="MF_00456"/>
    </source>
</evidence>
<dbReference type="CDD" id="cd04242">
    <property type="entry name" value="AAK_G5K_ProB"/>
    <property type="match status" value="1"/>
</dbReference>
<name>A0A060QK54_9PROT</name>
<dbReference type="eggNOG" id="COG0263">
    <property type="taxonomic scope" value="Bacteria"/>
</dbReference>
<dbReference type="PIRSF" id="PIRSF000729">
    <property type="entry name" value="GK"/>
    <property type="match status" value="1"/>
</dbReference>
<dbReference type="Proteomes" id="UP000027583">
    <property type="component" value="Unassembled WGS sequence"/>
</dbReference>
<evidence type="ECO:0000256" key="3">
    <source>
        <dbReference type="ARBA" id="ARBA00022650"/>
    </source>
</evidence>
<dbReference type="InterPro" id="IPR036393">
    <property type="entry name" value="AceGlu_kinase-like_sf"/>
</dbReference>
<dbReference type="PRINTS" id="PR00474">
    <property type="entry name" value="GLU5KINASE"/>
</dbReference>
<proteinExistence type="inferred from homology"/>
<dbReference type="PANTHER" id="PTHR43654:SF1">
    <property type="entry name" value="ISOPENTENYL PHOSPHATE KINASE"/>
    <property type="match status" value="1"/>
</dbReference>
<reference evidence="10 11" key="1">
    <citation type="journal article" date="2014" name="Genome Biol. Evol.">
        <title>Acetic acid bacteria genomes reveal functional traits for adaptation to life in insect guts.</title>
        <authorList>
            <person name="Chouaia B."/>
            <person name="Gaiarsa S."/>
            <person name="Crotti E."/>
            <person name="Comandatore F."/>
            <person name="Degli Esposti M."/>
            <person name="Ricci I."/>
            <person name="Alma A."/>
            <person name="Favia G."/>
            <person name="Bandi C."/>
            <person name="Daffonchio D."/>
        </authorList>
    </citation>
    <scope>NUCLEOTIDE SEQUENCE [LARGE SCALE GENOMIC DNA]</scope>
    <source>
        <strain evidence="10 11">SF2.1</strain>
    </source>
</reference>
<dbReference type="UniPathway" id="UPA00098">
    <property type="reaction ID" value="UER00359"/>
</dbReference>
<dbReference type="Gene3D" id="3.40.1160.10">
    <property type="entry name" value="Acetylglutamate kinase-like"/>
    <property type="match status" value="1"/>
</dbReference>
<dbReference type="SUPFAM" id="SSF53633">
    <property type="entry name" value="Carbamate kinase-like"/>
    <property type="match status" value="1"/>
</dbReference>
<evidence type="ECO:0000256" key="1">
    <source>
        <dbReference type="ARBA" id="ARBA00022490"/>
    </source>
</evidence>
<feature type="binding site" evidence="8">
    <location>
        <position position="14"/>
    </location>
    <ligand>
        <name>ATP</name>
        <dbReference type="ChEBI" id="CHEBI:30616"/>
    </ligand>
</feature>
<dbReference type="SMART" id="SM00359">
    <property type="entry name" value="PUA"/>
    <property type="match status" value="1"/>
</dbReference>
<dbReference type="InterPro" id="IPR015947">
    <property type="entry name" value="PUA-like_sf"/>
</dbReference>
<dbReference type="InterPro" id="IPR036974">
    <property type="entry name" value="PUA_sf"/>
</dbReference>
<keyword evidence="7 8" id="KW-0067">ATP-binding</keyword>
<dbReference type="FunFam" id="3.40.1160.10:FF:000018">
    <property type="entry name" value="Glutamate 5-kinase"/>
    <property type="match status" value="1"/>
</dbReference>
<organism evidence="10 11">
    <name type="scientific">Asaia bogorensis</name>
    <dbReference type="NCBI Taxonomy" id="91915"/>
    <lineage>
        <taxon>Bacteria</taxon>
        <taxon>Pseudomonadati</taxon>
        <taxon>Pseudomonadota</taxon>
        <taxon>Alphaproteobacteria</taxon>
        <taxon>Acetobacterales</taxon>
        <taxon>Acetobacteraceae</taxon>
        <taxon>Asaia</taxon>
    </lineage>
</organism>
<dbReference type="GO" id="GO:0003723">
    <property type="term" value="F:RNA binding"/>
    <property type="evidence" value="ECO:0007669"/>
    <property type="project" value="InterPro"/>
</dbReference>
<dbReference type="Gene3D" id="2.30.130.10">
    <property type="entry name" value="PUA domain"/>
    <property type="match status" value="1"/>
</dbReference>
<dbReference type="HAMAP" id="MF_00456">
    <property type="entry name" value="ProB"/>
    <property type="match status" value="1"/>
</dbReference>
<accession>A0A060QK54</accession>
<dbReference type="CDD" id="cd21157">
    <property type="entry name" value="PUA_G5K"/>
    <property type="match status" value="1"/>
</dbReference>
<dbReference type="InterPro" id="IPR002478">
    <property type="entry name" value="PUA"/>
</dbReference>
<comment type="similarity">
    <text evidence="8">Belongs to the glutamate 5-kinase family.</text>
</comment>
<feature type="binding site" evidence="8">
    <location>
        <position position="142"/>
    </location>
    <ligand>
        <name>substrate</name>
    </ligand>
</feature>
<evidence type="ECO:0000256" key="7">
    <source>
        <dbReference type="ARBA" id="ARBA00022840"/>
    </source>
</evidence>
<comment type="pathway">
    <text evidence="8">Amino-acid biosynthesis; L-proline biosynthesis; L-glutamate 5-semialdehyde from L-glutamate: step 1/2.</text>
</comment>
<evidence type="ECO:0000256" key="5">
    <source>
        <dbReference type="ARBA" id="ARBA00022741"/>
    </source>
</evidence>
<dbReference type="PROSITE" id="PS50890">
    <property type="entry name" value="PUA"/>
    <property type="match status" value="1"/>
</dbReference>
<evidence type="ECO:0000313" key="11">
    <source>
        <dbReference type="Proteomes" id="UP000027583"/>
    </source>
</evidence>
<dbReference type="FunFam" id="2.30.130.10:FF:000007">
    <property type="entry name" value="Glutamate 5-kinase"/>
    <property type="match status" value="1"/>
</dbReference>
<feature type="binding site" evidence="8">
    <location>
        <begin position="174"/>
        <end position="175"/>
    </location>
    <ligand>
        <name>ATP</name>
        <dbReference type="ChEBI" id="CHEBI:30616"/>
    </ligand>
</feature>
<sequence>MTNRLAEARCVVIKIGSALLVDAKNAALRHHWLNTVCEDIARLRRQGTDVVVVSSGAIALARLRMGMVGRRLRLEEKQAAASVGQIQLAQAWSAALGLQDLTAGQLLLTPGDTEDRERHLNARATLRTLLGLGCVPVINENDAIATTEIRFGDNDRLAARVAQMIGADTLILLSDIDGLYTADPRLDPRAEHLPEVAALTESIMAMGGAPPPGYSSGGMHTKLLAAQIATRAGARMAIASGLSPHPISQLLDTGRCTWFLAAEDAGSARKRWLASALETRGRVMIDQGAVRALDHGGSLLPAGVKQVEGRFSQGDLVVICDEAGQEIGRGLTAYDADESRLIAGHRSEDIVTCLGHSGLDELIHRDDLVLIRQPREPA</sequence>
<comment type="catalytic activity">
    <reaction evidence="8">
        <text>L-glutamate + ATP = L-glutamyl 5-phosphate + ADP</text>
        <dbReference type="Rhea" id="RHEA:14877"/>
        <dbReference type="ChEBI" id="CHEBI:29985"/>
        <dbReference type="ChEBI" id="CHEBI:30616"/>
        <dbReference type="ChEBI" id="CHEBI:58274"/>
        <dbReference type="ChEBI" id="CHEBI:456216"/>
        <dbReference type="EC" id="2.7.2.11"/>
    </reaction>
</comment>
<dbReference type="EC" id="2.7.2.11" evidence="8"/>
<comment type="caution">
    <text evidence="10">The sequence shown here is derived from an EMBL/GenBank/DDBJ whole genome shotgun (WGS) entry which is preliminary data.</text>
</comment>
<keyword evidence="5 8" id="KW-0547">Nucleotide-binding</keyword>
<dbReference type="SUPFAM" id="SSF88697">
    <property type="entry name" value="PUA domain-like"/>
    <property type="match status" value="1"/>
</dbReference>
<keyword evidence="6 8" id="KW-0418">Kinase</keyword>
<dbReference type="GO" id="GO:0004349">
    <property type="term" value="F:glutamate 5-kinase activity"/>
    <property type="evidence" value="ECO:0007669"/>
    <property type="project" value="UniProtKB-UniRule"/>
</dbReference>
<keyword evidence="2 8" id="KW-0028">Amino-acid biosynthesis</keyword>
<dbReference type="InterPro" id="IPR005715">
    <property type="entry name" value="Glu_5kinase/COase_Synthase"/>
</dbReference>
<dbReference type="EMBL" id="CBLX010000009">
    <property type="protein sequence ID" value="CDG39237.1"/>
    <property type="molecule type" value="Genomic_DNA"/>
</dbReference>
<dbReference type="NCBIfam" id="TIGR01027">
    <property type="entry name" value="proB"/>
    <property type="match status" value="1"/>
</dbReference>
<gene>
    <name evidence="8" type="primary">proB</name>
    <name evidence="10" type="ORF">ASAP_1192</name>
</gene>
<dbReference type="Pfam" id="PF00696">
    <property type="entry name" value="AA_kinase"/>
    <property type="match status" value="1"/>
</dbReference>
<keyword evidence="1 8" id="KW-0963">Cytoplasm</keyword>
<protein>
    <recommendedName>
        <fullName evidence="8">Glutamate 5-kinase</fullName>
        <ecNumber evidence="8">2.7.2.11</ecNumber>
    </recommendedName>
    <alternativeName>
        <fullName evidence="8">Gamma-glutamyl kinase</fullName>
        <shortName evidence="8">GK</shortName>
    </alternativeName>
</protein>
<dbReference type="RefSeq" id="WP_023977548.1">
    <property type="nucleotide sequence ID" value="NZ_CBLX010000009.1"/>
</dbReference>
<keyword evidence="3 8" id="KW-0641">Proline biosynthesis</keyword>
<comment type="subcellular location">
    <subcellularLocation>
        <location evidence="8">Cytoplasm</location>
    </subcellularLocation>
</comment>
<dbReference type="GO" id="GO:0005829">
    <property type="term" value="C:cytosol"/>
    <property type="evidence" value="ECO:0007669"/>
    <property type="project" value="TreeGrafter"/>
</dbReference>
<evidence type="ECO:0000256" key="2">
    <source>
        <dbReference type="ARBA" id="ARBA00022605"/>
    </source>
</evidence>
<dbReference type="Pfam" id="PF01472">
    <property type="entry name" value="PUA"/>
    <property type="match status" value="1"/>
</dbReference>
<dbReference type="PANTHER" id="PTHR43654">
    <property type="entry name" value="GLUTAMATE 5-KINASE"/>
    <property type="match status" value="1"/>
</dbReference>
<dbReference type="GO" id="GO:0055129">
    <property type="term" value="P:L-proline biosynthetic process"/>
    <property type="evidence" value="ECO:0007669"/>
    <property type="project" value="UniProtKB-UniRule"/>
</dbReference>
<reference evidence="10 11" key="2">
    <citation type="journal article" date="2014" name="PLoS ONE">
        <title>Evolution of mitochondria reconstructed from the energy metabolism of living bacteria.</title>
        <authorList>
            <person name="Degli Esposti M."/>
            <person name="Chouaia B."/>
            <person name="Comandatore F."/>
            <person name="Crotti E."/>
            <person name="Sassera D."/>
            <person name="Lievens P.M."/>
            <person name="Daffonchio D."/>
            <person name="Bandi C."/>
        </authorList>
    </citation>
    <scope>NUCLEOTIDE SEQUENCE [LARGE SCALE GENOMIC DNA]</scope>
    <source>
        <strain evidence="10 11">SF2.1</strain>
    </source>
</reference>
<dbReference type="InterPro" id="IPR001057">
    <property type="entry name" value="Glu/AcGlu_kinase"/>
</dbReference>
<feature type="binding site" evidence="8">
    <location>
        <position position="55"/>
    </location>
    <ligand>
        <name>substrate</name>
    </ligand>
</feature>
<dbReference type="InterPro" id="IPR001048">
    <property type="entry name" value="Asp/Glu/Uridylate_kinase"/>
</dbReference>
<feature type="domain" description="PUA" evidence="9">
    <location>
        <begin position="281"/>
        <end position="363"/>
    </location>
</feature>
<keyword evidence="4 8" id="KW-0808">Transferase</keyword>
<comment type="function">
    <text evidence="8">Catalyzes the transfer of a phosphate group to glutamate to form L-glutamate 5-phosphate.</text>
</comment>
<evidence type="ECO:0000256" key="4">
    <source>
        <dbReference type="ARBA" id="ARBA00022679"/>
    </source>
</evidence>
<evidence type="ECO:0000256" key="6">
    <source>
        <dbReference type="ARBA" id="ARBA00022777"/>
    </source>
</evidence>
<dbReference type="GO" id="GO:0005524">
    <property type="term" value="F:ATP binding"/>
    <property type="evidence" value="ECO:0007669"/>
    <property type="project" value="UniProtKB-KW"/>
</dbReference>